<keyword evidence="3 5" id="KW-1133">Transmembrane helix</keyword>
<evidence type="ECO:0000256" key="2">
    <source>
        <dbReference type="ARBA" id="ARBA00022692"/>
    </source>
</evidence>
<dbReference type="PANTHER" id="PTHR37422:SF13">
    <property type="entry name" value="LIPOPOLYSACCHARIDE BIOSYNTHESIS PROTEIN PA4999-RELATED"/>
    <property type="match status" value="1"/>
</dbReference>
<comment type="subcellular location">
    <subcellularLocation>
        <location evidence="1">Membrane</location>
        <topology evidence="1">Multi-pass membrane protein</topology>
    </subcellularLocation>
</comment>
<evidence type="ECO:0000256" key="4">
    <source>
        <dbReference type="ARBA" id="ARBA00023136"/>
    </source>
</evidence>
<evidence type="ECO:0000313" key="7">
    <source>
        <dbReference type="EMBL" id="MBT1696714.1"/>
    </source>
</evidence>
<dbReference type="Proteomes" id="UP001319200">
    <property type="component" value="Unassembled WGS sequence"/>
</dbReference>
<dbReference type="InterPro" id="IPR007016">
    <property type="entry name" value="O-antigen_ligase-rel_domated"/>
</dbReference>
<dbReference type="SUPFAM" id="SSF48452">
    <property type="entry name" value="TPR-like"/>
    <property type="match status" value="1"/>
</dbReference>
<accession>A0AAP2GI34</accession>
<feature type="transmembrane region" description="Helical" evidence="5">
    <location>
        <begin position="411"/>
        <end position="429"/>
    </location>
</feature>
<name>A0AAP2GI34_9BACT</name>
<feature type="transmembrane region" description="Helical" evidence="5">
    <location>
        <begin position="169"/>
        <end position="187"/>
    </location>
</feature>
<dbReference type="Gene3D" id="1.25.40.10">
    <property type="entry name" value="Tetratricopeptide repeat domain"/>
    <property type="match status" value="1"/>
</dbReference>
<evidence type="ECO:0000256" key="1">
    <source>
        <dbReference type="ARBA" id="ARBA00004141"/>
    </source>
</evidence>
<dbReference type="GO" id="GO:0016020">
    <property type="term" value="C:membrane"/>
    <property type="evidence" value="ECO:0007669"/>
    <property type="project" value="UniProtKB-SubCell"/>
</dbReference>
<proteinExistence type="predicted"/>
<feature type="transmembrane region" description="Helical" evidence="5">
    <location>
        <begin position="128"/>
        <end position="149"/>
    </location>
</feature>
<dbReference type="RefSeq" id="WP_254162090.1">
    <property type="nucleotide sequence ID" value="NZ_JAHESF010000005.1"/>
</dbReference>
<feature type="transmembrane region" description="Helical" evidence="5">
    <location>
        <begin position="96"/>
        <end position="116"/>
    </location>
</feature>
<dbReference type="PANTHER" id="PTHR37422">
    <property type="entry name" value="TEICHURONIC ACID BIOSYNTHESIS PROTEIN TUAE"/>
    <property type="match status" value="1"/>
</dbReference>
<feature type="transmembrane region" description="Helical" evidence="5">
    <location>
        <begin position="219"/>
        <end position="236"/>
    </location>
</feature>
<dbReference type="InterPro" id="IPR011990">
    <property type="entry name" value="TPR-like_helical_dom_sf"/>
</dbReference>
<keyword evidence="2 5" id="KW-0812">Transmembrane</keyword>
<feature type="transmembrane region" description="Helical" evidence="5">
    <location>
        <begin position="194"/>
        <end position="213"/>
    </location>
</feature>
<feature type="transmembrane region" description="Helical" evidence="5">
    <location>
        <begin position="21"/>
        <end position="40"/>
    </location>
</feature>
<protein>
    <submittedName>
        <fullName evidence="7">O-antigen ligase family protein</fullName>
    </submittedName>
</protein>
<evidence type="ECO:0000259" key="6">
    <source>
        <dbReference type="Pfam" id="PF04932"/>
    </source>
</evidence>
<feature type="transmembrane region" description="Helical" evidence="5">
    <location>
        <begin position="243"/>
        <end position="261"/>
    </location>
</feature>
<evidence type="ECO:0000313" key="8">
    <source>
        <dbReference type="Proteomes" id="UP001319200"/>
    </source>
</evidence>
<organism evidence="7 8">
    <name type="scientific">Chryseosolibacter histidini</name>
    <dbReference type="NCBI Taxonomy" id="2782349"/>
    <lineage>
        <taxon>Bacteria</taxon>
        <taxon>Pseudomonadati</taxon>
        <taxon>Bacteroidota</taxon>
        <taxon>Cytophagia</taxon>
        <taxon>Cytophagales</taxon>
        <taxon>Chryseotaleaceae</taxon>
        <taxon>Chryseosolibacter</taxon>
    </lineage>
</organism>
<dbReference type="AlphaFoldDB" id="A0AAP2GI34"/>
<feature type="transmembrane region" description="Helical" evidence="5">
    <location>
        <begin position="334"/>
        <end position="352"/>
    </location>
</feature>
<dbReference type="InterPro" id="IPR051533">
    <property type="entry name" value="WaaL-like"/>
</dbReference>
<dbReference type="Pfam" id="PF04932">
    <property type="entry name" value="Wzy_C"/>
    <property type="match status" value="1"/>
</dbReference>
<keyword evidence="7" id="KW-0436">Ligase</keyword>
<comment type="caution">
    <text evidence="7">The sequence shown here is derived from an EMBL/GenBank/DDBJ whole genome shotgun (WGS) entry which is preliminary data.</text>
</comment>
<sequence length="588" mass="66127">MVIKSGSDPSQPTTRSEGSQRALIAIAVLFCLSLIFNLNGGFWSTLLNPCYQLVAILGITVLVRLWAREDIHVNMLDLSIIGLLACQFITRTLRLGYVPDLESLMLLQLILYYLAVRSIRWTTGNVSLYYSLVVATATGVCIYASLEFFGVAESQNASWPLTGNFSNPGPLAGFLSIVFPMAALMALQHYRCNRLQCVVFAGAALLFILVIFWCQSRAALLSLLLGIAVCIAALRFKAPRKRAFLLLIIPMMVLVIFSSTLDSAGGRLLVWKVSLQAFIKHPVLGSGHDFFRVDYPNYQAAYFASGTATPAEIWLAGDVDHAFNEGLKLVVENGIAGLALLMVSLLALMNILRQMQKDLIWISSIALLVAFGLFAQFSYPLYFLCIKLLLLNQVAIISANSRTSIFHIRNTPLAVLMVVIAGLTLFRSARTYVGTRYWREAHSFQYSDPTQAQVRFSLAHRYLSHDGQFLHAYGSFLYDTDLPRSIKLMEESLSTYTSRKTIERLAAAYEKLKRLPSAEAMYLKAHYMMPIRLRPQEDLMEFYFRTGRPERAAYWARHILVTPVKIQRYEARVIKQRVKKKLAALIRP</sequence>
<feature type="domain" description="O-antigen ligase-related" evidence="6">
    <location>
        <begin position="203"/>
        <end position="341"/>
    </location>
</feature>
<keyword evidence="4 5" id="KW-0472">Membrane</keyword>
<feature type="transmembrane region" description="Helical" evidence="5">
    <location>
        <begin position="359"/>
        <end position="375"/>
    </location>
</feature>
<gene>
    <name evidence="7" type="ORF">KK083_07505</name>
</gene>
<dbReference type="EMBL" id="JAHESF010000005">
    <property type="protein sequence ID" value="MBT1696714.1"/>
    <property type="molecule type" value="Genomic_DNA"/>
</dbReference>
<evidence type="ECO:0000256" key="3">
    <source>
        <dbReference type="ARBA" id="ARBA00022989"/>
    </source>
</evidence>
<evidence type="ECO:0000256" key="5">
    <source>
        <dbReference type="SAM" id="Phobius"/>
    </source>
</evidence>
<dbReference type="GO" id="GO:0016874">
    <property type="term" value="F:ligase activity"/>
    <property type="evidence" value="ECO:0007669"/>
    <property type="project" value="UniProtKB-KW"/>
</dbReference>
<keyword evidence="8" id="KW-1185">Reference proteome</keyword>
<reference evidence="7 8" key="1">
    <citation type="submission" date="2021-05" db="EMBL/GenBank/DDBJ databases">
        <title>A Polyphasic approach of four new species of the genus Ohtaekwangia: Ohtaekwangia histidinii sp. nov., Ohtaekwangia cretensis sp. nov., Ohtaekwangia indiensis sp. nov., Ohtaekwangia reichenbachii sp. nov. from diverse environment.</title>
        <authorList>
            <person name="Octaviana S."/>
        </authorList>
    </citation>
    <scope>NUCLEOTIDE SEQUENCE [LARGE SCALE GENOMIC DNA]</scope>
    <source>
        <strain evidence="7 8">PWU4</strain>
    </source>
</reference>